<comment type="subcellular location">
    <subcellularLocation>
        <location evidence="3">Cytoplasm</location>
    </subcellularLocation>
</comment>
<name>A0ABY7GS87_9BACT</name>
<keyword evidence="11" id="KW-0408">Iron</keyword>
<dbReference type="Gene3D" id="3.30.450.20">
    <property type="entry name" value="PAS domain"/>
    <property type="match status" value="2"/>
</dbReference>
<evidence type="ECO:0000313" key="18">
    <source>
        <dbReference type="EMBL" id="WAS89795.1"/>
    </source>
</evidence>
<dbReference type="InterPro" id="IPR050482">
    <property type="entry name" value="Sensor_HK_TwoCompSys"/>
</dbReference>
<comment type="cofactor">
    <cofactor evidence="2">
        <name>[4Fe-4S] cluster</name>
        <dbReference type="ChEBI" id="CHEBI:49883"/>
    </cofactor>
</comment>
<dbReference type="RefSeq" id="WP_269032105.1">
    <property type="nucleotide sequence ID" value="NZ_CP114040.1"/>
</dbReference>
<keyword evidence="10" id="KW-0418">Kinase</keyword>
<dbReference type="Pfam" id="PF07730">
    <property type="entry name" value="HisKA_3"/>
    <property type="match status" value="1"/>
</dbReference>
<reference evidence="18" key="1">
    <citation type="submission" date="2022-11" db="EMBL/GenBank/DDBJ databases">
        <title>Minimal conservation of predation-associated metabolite biosynthetic gene clusters underscores biosynthetic potential of Myxococcota including descriptions for ten novel species: Archangium lansinium sp. nov., Myxococcus landrumus sp. nov., Nannocystis bai.</title>
        <authorList>
            <person name="Ahearne A."/>
            <person name="Stevens C."/>
            <person name="Dowd S."/>
        </authorList>
    </citation>
    <scope>NUCLEOTIDE SEQUENCE</scope>
    <source>
        <strain evidence="18">Fl3</strain>
    </source>
</reference>
<dbReference type="Gene3D" id="3.30.565.10">
    <property type="entry name" value="Histidine kinase-like ATPase, C-terminal domain"/>
    <property type="match status" value="1"/>
</dbReference>
<feature type="domain" description="PAC" evidence="17">
    <location>
        <begin position="262"/>
        <end position="315"/>
    </location>
</feature>
<evidence type="ECO:0000256" key="14">
    <source>
        <dbReference type="ARBA" id="ARBA00024827"/>
    </source>
</evidence>
<keyword evidence="6" id="KW-0004">4Fe-4S</keyword>
<keyword evidence="13" id="KW-0411">Iron-sulfur</keyword>
<evidence type="ECO:0000256" key="8">
    <source>
        <dbReference type="ARBA" id="ARBA00022679"/>
    </source>
</evidence>
<dbReference type="InterPro" id="IPR013767">
    <property type="entry name" value="PAS_fold"/>
</dbReference>
<dbReference type="SUPFAM" id="SSF55874">
    <property type="entry name" value="ATPase domain of HSP90 chaperone/DNA topoisomerase II/histidine kinase"/>
    <property type="match status" value="1"/>
</dbReference>
<comment type="function">
    <text evidence="14">Member of the two-component regulatory system NreB/NreC involved in the control of dissimilatory nitrate/nitrite reduction in response to oxygen. NreB functions as a direct oxygen sensor histidine kinase which is autophosphorylated, in the absence of oxygen, probably at the conserved histidine residue, and transfers its phosphate group probably to a conserved aspartate residue of NreC. NreB/NreC activates the expression of the nitrate (narGHJI) and nitrite (nir) reductase operons, as well as the putative nitrate transporter gene narT.</text>
</comment>
<dbReference type="Pfam" id="PF00989">
    <property type="entry name" value="PAS"/>
    <property type="match status" value="1"/>
</dbReference>
<evidence type="ECO:0000256" key="5">
    <source>
        <dbReference type="ARBA" id="ARBA00017322"/>
    </source>
</evidence>
<dbReference type="Gene3D" id="1.20.5.1930">
    <property type="match status" value="1"/>
</dbReference>
<comment type="catalytic activity">
    <reaction evidence="1">
        <text>ATP + protein L-histidine = ADP + protein N-phospho-L-histidine.</text>
        <dbReference type="EC" id="2.7.13.3"/>
    </reaction>
</comment>
<dbReference type="PRINTS" id="PR00344">
    <property type="entry name" value="BCTRLSENSOR"/>
</dbReference>
<evidence type="ECO:0000256" key="4">
    <source>
        <dbReference type="ARBA" id="ARBA00012438"/>
    </source>
</evidence>
<dbReference type="InterPro" id="IPR035965">
    <property type="entry name" value="PAS-like_dom_sf"/>
</dbReference>
<evidence type="ECO:0000256" key="15">
    <source>
        <dbReference type="ARBA" id="ARBA00030800"/>
    </source>
</evidence>
<evidence type="ECO:0000256" key="6">
    <source>
        <dbReference type="ARBA" id="ARBA00022485"/>
    </source>
</evidence>
<dbReference type="InterPro" id="IPR000014">
    <property type="entry name" value="PAS"/>
</dbReference>
<organism evidence="18 19">
    <name type="scientific">Nannocystis punicea</name>
    <dbReference type="NCBI Taxonomy" id="2995304"/>
    <lineage>
        <taxon>Bacteria</taxon>
        <taxon>Pseudomonadati</taxon>
        <taxon>Myxococcota</taxon>
        <taxon>Polyangia</taxon>
        <taxon>Nannocystales</taxon>
        <taxon>Nannocystaceae</taxon>
        <taxon>Nannocystis</taxon>
    </lineage>
</organism>
<dbReference type="InterPro" id="IPR011712">
    <property type="entry name" value="Sig_transdc_His_kin_sub3_dim/P"/>
</dbReference>
<dbReference type="InterPro" id="IPR005467">
    <property type="entry name" value="His_kinase_dom"/>
</dbReference>
<sequence length="534" mass="59311">MTARDDDRPADVARLLAEVARLTGLLGEAEAHHHRLRDVLIVRNETLEGHVHALESLLEWYGDLYEHAPIAYLALDGNGVVREVNLTGTTLLGVERLRLIGRPLRLHVALRDRRKFLDHMLRCRRAQGPVVTELDIEVAHHRVVPVELISRRSAVAGEAGTYFRTAVFDLSERRQAESALELEHERLGLALAASGAGLYDYSWPAADLHPSERWWQLVGRRPDVPTQGPELWRWFHDQIAAPDRAARDVAHARFIAGESTAYAAEFRLDRGDGKAVWLRELSQTAERDPHGQARQVVGVLMDVTAEKRRIEAAARQTALLRDLSAALFRVEENERRELATLLHDVLGQQLVAARLRLGALQPANGDAELVREVVELLDDAHHAVRSVTFQLRPPILQDLGLVAGLRWLARETSAQFKLPIAVLAEDTLPRLVGDPEYLLFRCVRELLLNVVKHAGATAARVEVGGDEDDILVIRVSDDGKGFDPQLVAADRLASRSFGLLSVRERVIGLGGHVRIDSAPGRGARVELHVPLADS</sequence>
<dbReference type="CDD" id="cd16917">
    <property type="entry name" value="HATPase_UhpB-NarQ-NarX-like"/>
    <property type="match status" value="1"/>
</dbReference>
<accession>A0ABY7GS87</accession>
<keyword evidence="19" id="KW-1185">Reference proteome</keyword>
<evidence type="ECO:0000259" key="17">
    <source>
        <dbReference type="PROSITE" id="PS50113"/>
    </source>
</evidence>
<evidence type="ECO:0000256" key="11">
    <source>
        <dbReference type="ARBA" id="ARBA00023004"/>
    </source>
</evidence>
<keyword evidence="9" id="KW-0479">Metal-binding</keyword>
<dbReference type="Proteomes" id="UP001164459">
    <property type="component" value="Chromosome"/>
</dbReference>
<dbReference type="PANTHER" id="PTHR24421">
    <property type="entry name" value="NITRATE/NITRITE SENSOR PROTEIN NARX-RELATED"/>
    <property type="match status" value="1"/>
</dbReference>
<evidence type="ECO:0000256" key="2">
    <source>
        <dbReference type="ARBA" id="ARBA00001966"/>
    </source>
</evidence>
<dbReference type="NCBIfam" id="TIGR00229">
    <property type="entry name" value="sensory_box"/>
    <property type="match status" value="1"/>
</dbReference>
<protein>
    <recommendedName>
        <fullName evidence="5">Oxygen sensor histidine kinase NreB</fullName>
        <ecNumber evidence="4">2.7.13.3</ecNumber>
    </recommendedName>
    <alternativeName>
        <fullName evidence="15">Nitrogen regulation protein B</fullName>
    </alternativeName>
</protein>
<evidence type="ECO:0000256" key="10">
    <source>
        <dbReference type="ARBA" id="ARBA00022777"/>
    </source>
</evidence>
<keyword evidence="12" id="KW-0902">Two-component regulatory system</keyword>
<evidence type="ECO:0000256" key="1">
    <source>
        <dbReference type="ARBA" id="ARBA00000085"/>
    </source>
</evidence>
<dbReference type="PANTHER" id="PTHR24421:SF58">
    <property type="entry name" value="SIGNAL TRANSDUCTION HISTIDINE-PROTEIN KINASE_PHOSPHATASE UHPB"/>
    <property type="match status" value="1"/>
</dbReference>
<dbReference type="EMBL" id="CP114040">
    <property type="protein sequence ID" value="WAS89795.1"/>
    <property type="molecule type" value="Genomic_DNA"/>
</dbReference>
<evidence type="ECO:0000313" key="19">
    <source>
        <dbReference type="Proteomes" id="UP001164459"/>
    </source>
</evidence>
<dbReference type="SUPFAM" id="SSF55785">
    <property type="entry name" value="PYP-like sensor domain (PAS domain)"/>
    <property type="match status" value="2"/>
</dbReference>
<dbReference type="InterPro" id="IPR003594">
    <property type="entry name" value="HATPase_dom"/>
</dbReference>
<dbReference type="EC" id="2.7.13.3" evidence="4"/>
<evidence type="ECO:0000256" key="12">
    <source>
        <dbReference type="ARBA" id="ARBA00023012"/>
    </source>
</evidence>
<dbReference type="InterPro" id="IPR000700">
    <property type="entry name" value="PAS-assoc_C"/>
</dbReference>
<keyword evidence="7" id="KW-0963">Cytoplasm</keyword>
<gene>
    <name evidence="18" type="ORF">O0S08_26690</name>
</gene>
<keyword evidence="8" id="KW-0808">Transferase</keyword>
<dbReference type="InterPro" id="IPR036890">
    <property type="entry name" value="HATPase_C_sf"/>
</dbReference>
<dbReference type="PROSITE" id="PS50109">
    <property type="entry name" value="HIS_KIN"/>
    <property type="match status" value="1"/>
</dbReference>
<dbReference type="Pfam" id="PF02518">
    <property type="entry name" value="HATPase_c"/>
    <property type="match status" value="1"/>
</dbReference>
<evidence type="ECO:0000256" key="3">
    <source>
        <dbReference type="ARBA" id="ARBA00004496"/>
    </source>
</evidence>
<evidence type="ECO:0000256" key="9">
    <source>
        <dbReference type="ARBA" id="ARBA00022723"/>
    </source>
</evidence>
<evidence type="ECO:0000256" key="7">
    <source>
        <dbReference type="ARBA" id="ARBA00022490"/>
    </source>
</evidence>
<dbReference type="InterPro" id="IPR004358">
    <property type="entry name" value="Sig_transdc_His_kin-like_C"/>
</dbReference>
<feature type="domain" description="Histidine kinase" evidence="16">
    <location>
        <begin position="439"/>
        <end position="533"/>
    </location>
</feature>
<evidence type="ECO:0000256" key="13">
    <source>
        <dbReference type="ARBA" id="ARBA00023014"/>
    </source>
</evidence>
<dbReference type="SMART" id="SM00387">
    <property type="entry name" value="HATPase_c"/>
    <property type="match status" value="1"/>
</dbReference>
<proteinExistence type="predicted"/>
<evidence type="ECO:0000259" key="16">
    <source>
        <dbReference type="PROSITE" id="PS50109"/>
    </source>
</evidence>
<dbReference type="PROSITE" id="PS50113">
    <property type="entry name" value="PAC"/>
    <property type="match status" value="1"/>
</dbReference>